<comment type="caution">
    <text evidence="2">The sequence shown here is derived from an EMBL/GenBank/DDBJ whole genome shotgun (WGS) entry which is preliminary data.</text>
</comment>
<name>A0ABW8D7K8_9GAMM</name>
<organism evidence="2 3">
    <name type="scientific">Legionella lytica</name>
    <dbReference type="NCBI Taxonomy" id="96232"/>
    <lineage>
        <taxon>Bacteria</taxon>
        <taxon>Pseudomonadati</taxon>
        <taxon>Pseudomonadota</taxon>
        <taxon>Gammaproteobacteria</taxon>
        <taxon>Legionellales</taxon>
        <taxon>Legionellaceae</taxon>
        <taxon>Legionella</taxon>
    </lineage>
</organism>
<dbReference type="Proteomes" id="UP001615550">
    <property type="component" value="Unassembled WGS sequence"/>
</dbReference>
<dbReference type="RefSeq" id="WP_400187538.1">
    <property type="nucleotide sequence ID" value="NZ_JBGORX010000002.1"/>
</dbReference>
<gene>
    <name evidence="2" type="ORF">ACD661_09050</name>
</gene>
<accession>A0ABW8D7K8</accession>
<keyword evidence="3" id="KW-1185">Reference proteome</keyword>
<proteinExistence type="predicted"/>
<evidence type="ECO:0000313" key="3">
    <source>
        <dbReference type="Proteomes" id="UP001615550"/>
    </source>
</evidence>
<dbReference type="EMBL" id="JBGORX010000002">
    <property type="protein sequence ID" value="MFJ1268698.1"/>
    <property type="molecule type" value="Genomic_DNA"/>
</dbReference>
<sequence>MCEESKNCLCHKIKECIIKDKKGIFLSFFTVRKMNELYLFLKDSYPLTDPKFNDKKFDEHLHTLVRTYIKPNKGDDPGLVINVNREEIKKKFRSTYRKYQNQERDKTQVLERLMHLIHDIEKLTYNNLEDNPEFMAQLQKGAKLRRSSSLRLPRFLVHKKSPANEAQTHEGQAESSSSSAPTP</sequence>
<feature type="region of interest" description="Disordered" evidence="1">
    <location>
        <begin position="157"/>
        <end position="183"/>
    </location>
</feature>
<evidence type="ECO:0000256" key="1">
    <source>
        <dbReference type="SAM" id="MobiDB-lite"/>
    </source>
</evidence>
<feature type="compositionally biased region" description="Polar residues" evidence="1">
    <location>
        <begin position="173"/>
        <end position="183"/>
    </location>
</feature>
<reference evidence="2 3" key="1">
    <citation type="submission" date="2024-08" db="EMBL/GenBank/DDBJ databases">
        <title>Draft Genome Sequence of Legionella lytica strain DSB2004, Isolated From a Fire Sprinkler System.</title>
        <authorList>
            <person name="Everhart A.D."/>
            <person name="Kidane D.T."/>
            <person name="Farone A.L."/>
            <person name="Farone M.B."/>
        </authorList>
    </citation>
    <scope>NUCLEOTIDE SEQUENCE [LARGE SCALE GENOMIC DNA]</scope>
    <source>
        <strain evidence="2 3">DSB2004</strain>
    </source>
</reference>
<evidence type="ECO:0000313" key="2">
    <source>
        <dbReference type="EMBL" id="MFJ1268698.1"/>
    </source>
</evidence>
<protein>
    <submittedName>
        <fullName evidence="2">Uncharacterized protein</fullName>
    </submittedName>
</protein>